<gene>
    <name evidence="6" type="primary">recX</name>
    <name evidence="6" type="ORF">G8E10_08470</name>
</gene>
<comment type="similarity">
    <text evidence="2">Belongs to the RecX family.</text>
</comment>
<keyword evidence="7" id="KW-1185">Reference proteome</keyword>
<protein>
    <recommendedName>
        <fullName evidence="3">Regulatory protein RecX</fullName>
    </recommendedName>
</protein>
<dbReference type="Gene3D" id="1.10.10.10">
    <property type="entry name" value="Winged helix-like DNA-binding domain superfamily/Winged helix DNA-binding domain"/>
    <property type="match status" value="1"/>
</dbReference>
<dbReference type="AlphaFoldDB" id="A0AA43ZDF4"/>
<organism evidence="6 7">
    <name type="scientific">Ferranicluibacter rubi</name>
    <dbReference type="NCBI Taxonomy" id="2715133"/>
    <lineage>
        <taxon>Bacteria</taxon>
        <taxon>Pseudomonadati</taxon>
        <taxon>Pseudomonadota</taxon>
        <taxon>Alphaproteobacteria</taxon>
        <taxon>Hyphomicrobiales</taxon>
        <taxon>Rhizobiaceae</taxon>
        <taxon>Ferranicluibacter</taxon>
    </lineage>
</organism>
<sequence>MLSWARNSAAYRLGKRMHTEKQLADAIARKAREKFEGISDEQVAALSAFAVAFGYDNKALDDVAYADVATRSGQQSGRSRRAISQRLVVKGIDRETATAAVADVDDLKAAIILARKRAFGPFRKEALDDKRKMKELSAFARGGFGFEIGRRVYDMTRDEAEAILSGDTL</sequence>
<evidence type="ECO:0000313" key="6">
    <source>
        <dbReference type="EMBL" id="NHT75778.1"/>
    </source>
</evidence>
<dbReference type="GO" id="GO:0005737">
    <property type="term" value="C:cytoplasm"/>
    <property type="evidence" value="ECO:0007669"/>
    <property type="project" value="UniProtKB-SubCell"/>
</dbReference>
<feature type="domain" description="RecX second three-helical" evidence="5">
    <location>
        <begin position="61"/>
        <end position="100"/>
    </location>
</feature>
<dbReference type="Pfam" id="PF02631">
    <property type="entry name" value="RecX_HTH2"/>
    <property type="match status" value="1"/>
</dbReference>
<keyword evidence="4" id="KW-0963">Cytoplasm</keyword>
<dbReference type="Proteomes" id="UP001155840">
    <property type="component" value="Unassembled WGS sequence"/>
</dbReference>
<dbReference type="InterPro" id="IPR036388">
    <property type="entry name" value="WH-like_DNA-bd_sf"/>
</dbReference>
<name>A0AA43ZDF4_9HYPH</name>
<evidence type="ECO:0000259" key="5">
    <source>
        <dbReference type="Pfam" id="PF02631"/>
    </source>
</evidence>
<evidence type="ECO:0000313" key="7">
    <source>
        <dbReference type="Proteomes" id="UP001155840"/>
    </source>
</evidence>
<comment type="subcellular location">
    <subcellularLocation>
        <location evidence="1">Cytoplasm</location>
    </subcellularLocation>
</comment>
<dbReference type="EMBL" id="JAANCM010000003">
    <property type="protein sequence ID" value="NHT75778.1"/>
    <property type="molecule type" value="Genomic_DNA"/>
</dbReference>
<reference evidence="6" key="1">
    <citation type="submission" date="2020-03" db="EMBL/GenBank/DDBJ databases">
        <title>Ferranicluibacter endophyticum gen. nov., sp. nov., a new genus isolated from Rubus ulmifolius Schott. stem.</title>
        <authorList>
            <person name="Roca-Couso R."/>
            <person name="Flores-Felix J.D."/>
            <person name="Igual J.M."/>
            <person name="Rivas R."/>
        </authorList>
    </citation>
    <scope>NUCLEOTIDE SEQUENCE</scope>
    <source>
        <strain evidence="6">CRRU44</strain>
    </source>
</reference>
<dbReference type="NCBIfam" id="NF001060">
    <property type="entry name" value="PRK00117.4-4"/>
    <property type="match status" value="1"/>
</dbReference>
<comment type="caution">
    <text evidence="6">The sequence shown here is derived from an EMBL/GenBank/DDBJ whole genome shotgun (WGS) entry which is preliminary data.</text>
</comment>
<evidence type="ECO:0000256" key="3">
    <source>
        <dbReference type="ARBA" id="ARBA00018111"/>
    </source>
</evidence>
<accession>A0AA43ZDF4</accession>
<proteinExistence type="inferred from homology"/>
<evidence type="ECO:0000256" key="2">
    <source>
        <dbReference type="ARBA" id="ARBA00009695"/>
    </source>
</evidence>
<evidence type="ECO:0000256" key="1">
    <source>
        <dbReference type="ARBA" id="ARBA00004496"/>
    </source>
</evidence>
<dbReference type="InterPro" id="IPR053924">
    <property type="entry name" value="RecX_HTH_2nd"/>
</dbReference>
<evidence type="ECO:0000256" key="4">
    <source>
        <dbReference type="ARBA" id="ARBA00022490"/>
    </source>
</evidence>